<evidence type="ECO:0000313" key="9">
    <source>
        <dbReference type="Proteomes" id="UP000659698"/>
    </source>
</evidence>
<dbReference type="Gene3D" id="3.30.1360.40">
    <property type="match status" value="1"/>
</dbReference>
<dbReference type="EMBL" id="JACOAF010000021">
    <property type="protein sequence ID" value="MBC3539775.1"/>
    <property type="molecule type" value="Genomic_DNA"/>
</dbReference>
<evidence type="ECO:0000256" key="5">
    <source>
        <dbReference type="ARBA" id="ARBA00023235"/>
    </source>
</evidence>
<gene>
    <name evidence="8" type="ORF">H7U12_08785</name>
</gene>
<name>A0ABR6VS74_9BACT</name>
<dbReference type="PANTHER" id="PTHR43493">
    <property type="entry name" value="DNA GYRASE/TOPOISOMERASE SUBUNIT A"/>
    <property type="match status" value="1"/>
</dbReference>
<dbReference type="PROSITE" id="PS52040">
    <property type="entry name" value="TOPO_IIA"/>
    <property type="match status" value="1"/>
</dbReference>
<evidence type="ECO:0000259" key="7">
    <source>
        <dbReference type="PROSITE" id="PS52040"/>
    </source>
</evidence>
<dbReference type="Proteomes" id="UP000659698">
    <property type="component" value="Unassembled WGS sequence"/>
</dbReference>
<proteinExistence type="inferred from homology"/>
<dbReference type="InterPro" id="IPR013758">
    <property type="entry name" value="Topo_IIA_A/C_ab"/>
</dbReference>
<comment type="similarity">
    <text evidence="2">Belongs to the type II topoisomerase GyrA/ParC subunit family.</text>
</comment>
<dbReference type="InterPro" id="IPR050220">
    <property type="entry name" value="Type_II_DNA_Topoisomerases"/>
</dbReference>
<accession>A0ABR6VS74</accession>
<comment type="catalytic activity">
    <reaction evidence="1 6">
        <text>ATP-dependent breakage, passage and rejoining of double-stranded DNA.</text>
        <dbReference type="EC" id="5.6.2.2"/>
    </reaction>
</comment>
<dbReference type="NCBIfam" id="NF007209">
    <property type="entry name" value="PRK09631.1"/>
    <property type="match status" value="1"/>
</dbReference>
<evidence type="ECO:0000256" key="6">
    <source>
        <dbReference type="PROSITE-ProRule" id="PRU01384"/>
    </source>
</evidence>
<keyword evidence="4 6" id="KW-0238">DNA-binding</keyword>
<dbReference type="RefSeq" id="WP_186636109.1">
    <property type="nucleotide sequence ID" value="NZ_JACOAF010000021.1"/>
</dbReference>
<dbReference type="InterPro" id="IPR013760">
    <property type="entry name" value="Topo_IIA-like_dom_sf"/>
</dbReference>
<dbReference type="SUPFAM" id="SSF56719">
    <property type="entry name" value="Type II DNA topoisomerase"/>
    <property type="match status" value="1"/>
</dbReference>
<dbReference type="SMART" id="SM00434">
    <property type="entry name" value="TOP4c"/>
    <property type="match status" value="1"/>
</dbReference>
<evidence type="ECO:0000256" key="3">
    <source>
        <dbReference type="ARBA" id="ARBA00023029"/>
    </source>
</evidence>
<comment type="caution">
    <text evidence="8">The sequence shown here is derived from an EMBL/GenBank/DDBJ whole genome shotgun (WGS) entry which is preliminary data.</text>
</comment>
<feature type="active site" description="O-(5'-phospho-DNA)-tyrosine intermediate" evidence="6">
    <location>
        <position position="134"/>
    </location>
</feature>
<reference evidence="8 9" key="1">
    <citation type="journal article" date="2019" name="Int. J. Syst. Evol. Microbiol.">
        <title>Rufibacter sediminis sp. nov., isolated from freshwater lake sediment.</title>
        <authorList>
            <person name="Qu J.H."/>
            <person name="Zhang L.J."/>
            <person name="Fu Y.H."/>
            <person name="Li H.F."/>
        </authorList>
    </citation>
    <scope>NUCLEOTIDE SEQUENCE [LARGE SCALE GENOMIC DNA]</scope>
    <source>
        <strain evidence="8 9">H-1</strain>
    </source>
</reference>
<dbReference type="InterPro" id="IPR002205">
    <property type="entry name" value="Topo_IIA_dom_A"/>
</dbReference>
<dbReference type="NCBIfam" id="NF009397">
    <property type="entry name" value="PRK12758.1"/>
    <property type="match status" value="1"/>
</dbReference>
<dbReference type="Pfam" id="PF00521">
    <property type="entry name" value="DNA_topoisoIV"/>
    <property type="match status" value="1"/>
</dbReference>
<evidence type="ECO:0000256" key="4">
    <source>
        <dbReference type="ARBA" id="ARBA00023125"/>
    </source>
</evidence>
<dbReference type="InterPro" id="IPR013757">
    <property type="entry name" value="Topo_IIA_A_a_sf"/>
</dbReference>
<dbReference type="PANTHER" id="PTHR43493:SF5">
    <property type="entry name" value="DNA GYRASE SUBUNIT A, CHLOROPLASTIC_MITOCHONDRIAL"/>
    <property type="match status" value="1"/>
</dbReference>
<dbReference type="Gene3D" id="3.90.199.10">
    <property type="entry name" value="Topoisomerase II, domain 5"/>
    <property type="match status" value="1"/>
</dbReference>
<sequence>MLNEELENENENSLELDTQLEGEEVIHDITSVSGLYENWFLDYASYVILERAVPALEDGFKPVQRRIMHAMKEMDDGRFNKVANVIGQTMQYHPHGDASIGDAIVNLGQKDLLIETQGNWGDVRTGDSAAAPRYIEARLTKFALDVVFNSQTTEWQLSYDGRKNEPVTLPVKFPLLLAQGVEGIAVGLSTKIMPHNFRELIRGSIDVLKGRKTTLLPDFPTGGLADFTNYNGGGRGGKIRLRATIEKVDKSLLIIRDVPYGTTTTALMDSIVKASENNKIKIKKVVDNTAAEVEIQVHIPPGISPDLTIDALYAFTDCEISISPNTCVIIEDKPRFLNVDELLRMSTAKTVRLLERELEIKLGELEDRWHNSSLEKIFIENRIYRDIEECETWEAVLEAIDKGLEPHKPLLRREVTQDDIIRLTEIKIKRISKFDSFKADEYIKKLEDEMAEVADNLANLVRYAISYFEGLLAKYGKNKERKTQIRTFDVVSAQKVAVANQKLYVNRKDGFVGYGLKKDEFVVDCSDMDDIIAIRKDGKFMVSRISDKIFMGKDIIHVGVYNKNDEHMVYNMIYVDGKTGISFAKRFAVTSITRDKEYDLTKGEKNSKVVYLTANPNSESEVVSITLQPASTARVKQFDFDFAELLIKGKGSQGNIVTKHPIKKVVQKALGESTRGGREIYYDEVIGRLNTENRGRYLGSFNTDDSILVVYKDGSYELTTFELSNHYDVPNIELIHKFSPELVVSAVYTEGETKISYVKRFVVETSTIGKRFVFISETKGSKLLAASVHPEPKAELKIQRDKKSEKETENLLLSDFIDVKGWRAMGNKLNYFKIFGVTMQKEEEAEPVKVKNSTKIIKTVKVEPVLVQEATASFSTGEEVLLELNNIQPILETDVDVEQNGDLLKPAKTPKKQLNLF</sequence>
<evidence type="ECO:0000313" key="8">
    <source>
        <dbReference type="EMBL" id="MBC3539775.1"/>
    </source>
</evidence>
<protein>
    <submittedName>
        <fullName evidence="8">DNA gyrase/topoisomerase IV subunit A</fullName>
    </submittedName>
</protein>
<evidence type="ECO:0000256" key="1">
    <source>
        <dbReference type="ARBA" id="ARBA00000185"/>
    </source>
</evidence>
<keyword evidence="9" id="KW-1185">Reference proteome</keyword>
<dbReference type="Gene3D" id="1.10.268.10">
    <property type="entry name" value="Topoisomerase, domain 3"/>
    <property type="match status" value="1"/>
</dbReference>
<organism evidence="8 9">
    <name type="scientific">Rufibacter sediminis</name>
    <dbReference type="NCBI Taxonomy" id="2762756"/>
    <lineage>
        <taxon>Bacteria</taxon>
        <taxon>Pseudomonadati</taxon>
        <taxon>Bacteroidota</taxon>
        <taxon>Cytophagia</taxon>
        <taxon>Cytophagales</taxon>
        <taxon>Hymenobacteraceae</taxon>
        <taxon>Rufibacter</taxon>
    </lineage>
</organism>
<evidence type="ECO:0000256" key="2">
    <source>
        <dbReference type="ARBA" id="ARBA00008263"/>
    </source>
</evidence>
<feature type="domain" description="Topo IIA-type catalytic" evidence="7">
    <location>
        <begin position="53"/>
        <end position="451"/>
    </location>
</feature>
<keyword evidence="5 6" id="KW-0413">Isomerase</keyword>
<keyword evidence="3 6" id="KW-0799">Topoisomerase</keyword>